<evidence type="ECO:0000313" key="1">
    <source>
        <dbReference type="EMBL" id="KAL1877569.1"/>
    </source>
</evidence>
<evidence type="ECO:0000313" key="2">
    <source>
        <dbReference type="Proteomes" id="UP001586593"/>
    </source>
</evidence>
<organism evidence="1 2">
    <name type="scientific">Phialemonium thermophilum</name>
    <dbReference type="NCBI Taxonomy" id="223376"/>
    <lineage>
        <taxon>Eukaryota</taxon>
        <taxon>Fungi</taxon>
        <taxon>Dikarya</taxon>
        <taxon>Ascomycota</taxon>
        <taxon>Pezizomycotina</taxon>
        <taxon>Sordariomycetes</taxon>
        <taxon>Sordariomycetidae</taxon>
        <taxon>Cephalothecales</taxon>
        <taxon>Cephalothecaceae</taxon>
        <taxon>Phialemonium</taxon>
    </lineage>
</organism>
<dbReference type="EMBL" id="JAZHXJ010000063">
    <property type="protein sequence ID" value="KAL1877569.1"/>
    <property type="molecule type" value="Genomic_DNA"/>
</dbReference>
<protein>
    <submittedName>
        <fullName evidence="1">Uncharacterized protein</fullName>
    </submittedName>
</protein>
<reference evidence="1 2" key="1">
    <citation type="journal article" date="2024" name="Commun. Biol.">
        <title>Comparative genomic analysis of thermophilic fungi reveals convergent evolutionary adaptations and gene losses.</title>
        <authorList>
            <person name="Steindorff A.S."/>
            <person name="Aguilar-Pontes M.V."/>
            <person name="Robinson A.J."/>
            <person name="Andreopoulos B."/>
            <person name="LaButti K."/>
            <person name="Kuo A."/>
            <person name="Mondo S."/>
            <person name="Riley R."/>
            <person name="Otillar R."/>
            <person name="Haridas S."/>
            <person name="Lipzen A."/>
            <person name="Grimwood J."/>
            <person name="Schmutz J."/>
            <person name="Clum A."/>
            <person name="Reid I.D."/>
            <person name="Moisan M.C."/>
            <person name="Butler G."/>
            <person name="Nguyen T.T.M."/>
            <person name="Dewar K."/>
            <person name="Conant G."/>
            <person name="Drula E."/>
            <person name="Henrissat B."/>
            <person name="Hansel C."/>
            <person name="Singer S."/>
            <person name="Hutchinson M.I."/>
            <person name="de Vries R.P."/>
            <person name="Natvig D.O."/>
            <person name="Powell A.J."/>
            <person name="Tsang A."/>
            <person name="Grigoriev I.V."/>
        </authorList>
    </citation>
    <scope>NUCLEOTIDE SEQUENCE [LARGE SCALE GENOMIC DNA]</scope>
    <source>
        <strain evidence="1 2">ATCC 24622</strain>
    </source>
</reference>
<accession>A0ABR3XNK3</accession>
<gene>
    <name evidence="1" type="ORF">VTK73DRAFT_8558</name>
</gene>
<keyword evidence="2" id="KW-1185">Reference proteome</keyword>
<proteinExistence type="predicted"/>
<sequence length="101" mass="11549">MDCLVELEDCKIHTKYSGSWSLGFGDKCQEEAPSNTGGKFMICALSLTLVEWVSNVCDHPVIPCTDSQCQNSPNSQEDQYPNNYGRILWWKEKETNWVITR</sequence>
<comment type="caution">
    <text evidence="1">The sequence shown here is derived from an EMBL/GenBank/DDBJ whole genome shotgun (WGS) entry which is preliminary data.</text>
</comment>
<name>A0ABR3XNK3_9PEZI</name>
<dbReference type="Proteomes" id="UP001586593">
    <property type="component" value="Unassembled WGS sequence"/>
</dbReference>